<organism evidence="2 3">
    <name type="scientific">Rubroshorea leprosula</name>
    <dbReference type="NCBI Taxonomy" id="152421"/>
    <lineage>
        <taxon>Eukaryota</taxon>
        <taxon>Viridiplantae</taxon>
        <taxon>Streptophyta</taxon>
        <taxon>Embryophyta</taxon>
        <taxon>Tracheophyta</taxon>
        <taxon>Spermatophyta</taxon>
        <taxon>Magnoliopsida</taxon>
        <taxon>eudicotyledons</taxon>
        <taxon>Gunneridae</taxon>
        <taxon>Pentapetalae</taxon>
        <taxon>rosids</taxon>
        <taxon>malvids</taxon>
        <taxon>Malvales</taxon>
        <taxon>Dipterocarpaceae</taxon>
        <taxon>Rubroshorea</taxon>
    </lineage>
</organism>
<dbReference type="AlphaFoldDB" id="A0AAV5JYT8"/>
<dbReference type="PROSITE" id="PS00636">
    <property type="entry name" value="DNAJ_1"/>
    <property type="match status" value="1"/>
</dbReference>
<dbReference type="Gene3D" id="1.10.287.110">
    <property type="entry name" value="DnaJ domain"/>
    <property type="match status" value="1"/>
</dbReference>
<dbReference type="Pfam" id="PF00226">
    <property type="entry name" value="DnaJ"/>
    <property type="match status" value="1"/>
</dbReference>
<dbReference type="PANTHER" id="PTHR44240:SF22">
    <property type="entry name" value="CHAPERONE PROTEIN DNAJ 11, CHLOROPLASTIC-LIKE"/>
    <property type="match status" value="1"/>
</dbReference>
<dbReference type="PROSITE" id="PS50076">
    <property type="entry name" value="DNAJ_2"/>
    <property type="match status" value="1"/>
</dbReference>
<comment type="caution">
    <text evidence="2">The sequence shown here is derived from an EMBL/GenBank/DDBJ whole genome shotgun (WGS) entry which is preliminary data.</text>
</comment>
<evidence type="ECO:0000313" key="2">
    <source>
        <dbReference type="EMBL" id="GKV17841.1"/>
    </source>
</evidence>
<feature type="domain" description="J" evidence="1">
    <location>
        <begin position="60"/>
        <end position="127"/>
    </location>
</feature>
<dbReference type="EMBL" id="BPVZ01000049">
    <property type="protein sequence ID" value="GKV17841.1"/>
    <property type="molecule type" value="Genomic_DNA"/>
</dbReference>
<reference evidence="2 3" key="1">
    <citation type="journal article" date="2021" name="Commun. Biol.">
        <title>The genome of Shorea leprosula (Dipterocarpaceae) highlights the ecological relevance of drought in aseasonal tropical rainforests.</title>
        <authorList>
            <person name="Ng K.K.S."/>
            <person name="Kobayashi M.J."/>
            <person name="Fawcett J.A."/>
            <person name="Hatakeyama M."/>
            <person name="Paape T."/>
            <person name="Ng C.H."/>
            <person name="Ang C.C."/>
            <person name="Tnah L.H."/>
            <person name="Lee C.T."/>
            <person name="Nishiyama T."/>
            <person name="Sese J."/>
            <person name="O'Brien M.J."/>
            <person name="Copetti D."/>
            <person name="Mohd Noor M.I."/>
            <person name="Ong R.C."/>
            <person name="Putra M."/>
            <person name="Sireger I.Z."/>
            <person name="Indrioko S."/>
            <person name="Kosugi Y."/>
            <person name="Izuno A."/>
            <person name="Isagi Y."/>
            <person name="Lee S.L."/>
            <person name="Shimizu K.K."/>
        </authorList>
    </citation>
    <scope>NUCLEOTIDE SEQUENCE [LARGE SCALE GENOMIC DNA]</scope>
    <source>
        <strain evidence="2">214</strain>
    </source>
</reference>
<dbReference type="PRINTS" id="PR00625">
    <property type="entry name" value="JDOMAIN"/>
</dbReference>
<dbReference type="InterPro" id="IPR052276">
    <property type="entry name" value="Diphthamide-biosynth_chaperone"/>
</dbReference>
<dbReference type="SUPFAM" id="SSF46565">
    <property type="entry name" value="Chaperone J-domain"/>
    <property type="match status" value="1"/>
</dbReference>
<protein>
    <recommendedName>
        <fullName evidence="1">J domain-containing protein</fullName>
    </recommendedName>
</protein>
<proteinExistence type="predicted"/>
<dbReference type="SMART" id="SM00271">
    <property type="entry name" value="DnaJ"/>
    <property type="match status" value="1"/>
</dbReference>
<evidence type="ECO:0000259" key="1">
    <source>
        <dbReference type="PROSITE" id="PS50076"/>
    </source>
</evidence>
<sequence length="170" mass="18744">MAFTSLSCCSTPFMGTKSAFNQPNSIPKRVHFRQLRVSATACAPTAERPMPPSHIVPQASLYEVLGIQTGATCQEIKAAYRRLARVLHPDVAGNDRGDDTASEFIRVHEAYATLSDPEKRADYDRTLMFMRGLSVGSSRVMSASAPSMTSSVASRFSGYARRTWETDQCW</sequence>
<name>A0AAV5JYT8_9ROSI</name>
<dbReference type="InterPro" id="IPR001623">
    <property type="entry name" value="DnaJ_domain"/>
</dbReference>
<dbReference type="InterPro" id="IPR018253">
    <property type="entry name" value="DnaJ_domain_CS"/>
</dbReference>
<evidence type="ECO:0000313" key="3">
    <source>
        <dbReference type="Proteomes" id="UP001054252"/>
    </source>
</evidence>
<dbReference type="PANTHER" id="PTHR44240">
    <property type="entry name" value="DNAJ DOMAIN (PROKARYOTIC HEAT SHOCK PROTEIN)-RELATED"/>
    <property type="match status" value="1"/>
</dbReference>
<accession>A0AAV5JYT8</accession>
<dbReference type="Proteomes" id="UP001054252">
    <property type="component" value="Unassembled WGS sequence"/>
</dbReference>
<dbReference type="InterPro" id="IPR036869">
    <property type="entry name" value="J_dom_sf"/>
</dbReference>
<gene>
    <name evidence="2" type="ORF">SLEP1_g28297</name>
</gene>
<dbReference type="CDD" id="cd06257">
    <property type="entry name" value="DnaJ"/>
    <property type="match status" value="1"/>
</dbReference>
<keyword evidence="3" id="KW-1185">Reference proteome</keyword>